<dbReference type="Proteomes" id="UP000217790">
    <property type="component" value="Unassembled WGS sequence"/>
</dbReference>
<dbReference type="EMBL" id="KZ293659">
    <property type="protein sequence ID" value="PBK92345.1"/>
    <property type="molecule type" value="Genomic_DNA"/>
</dbReference>
<evidence type="ECO:0000313" key="1">
    <source>
        <dbReference type="EMBL" id="PBK92345.1"/>
    </source>
</evidence>
<dbReference type="AlphaFoldDB" id="A0A2H3DAT0"/>
<protein>
    <submittedName>
        <fullName evidence="1">Uncharacterized protein</fullName>
    </submittedName>
</protein>
<dbReference type="OrthoDB" id="3002131at2759"/>
<gene>
    <name evidence="1" type="ORF">ARMGADRAFT_1031209</name>
</gene>
<evidence type="ECO:0000313" key="2">
    <source>
        <dbReference type="Proteomes" id="UP000217790"/>
    </source>
</evidence>
<dbReference type="InParanoid" id="A0A2H3DAT0"/>
<keyword evidence="2" id="KW-1185">Reference proteome</keyword>
<proteinExistence type="predicted"/>
<name>A0A2H3DAT0_ARMGA</name>
<accession>A0A2H3DAT0</accession>
<sequence>MVCKAYSEPLALDTGIPPEQFKSLLVADHYILLCQARNQHPAVVDMNTLATYLQPEIKSILDSIHPFLAAHKSYFPKDSDPTVIHFLATVTALPNNLSPAFQSSQWDAWKIKDPTRMFKLLGLSKPRFDPLDTFPGEAHAPSPLSLPLKRNRFQVASEHVFCQGLCWEHFQGYFNLGFIPVPSSPLLSMVSSSFWPEDLPLPFTLKDLPSLLQADHYLFLHLPDMANLINHVHPFLVAHVEHFPDDEDPLALQFLMMVTAVASNLGPFFFDPDWTLWLEQDCHHLVIGFQVGLGCYPWDLDKLPSAIVDALRLLSRVGVHPIHLPAQLFSNFYIWPDVDIPAT</sequence>
<reference evidence="2" key="1">
    <citation type="journal article" date="2017" name="Nat. Ecol. Evol.">
        <title>Genome expansion and lineage-specific genetic innovations in the forest pathogenic fungi Armillaria.</title>
        <authorList>
            <person name="Sipos G."/>
            <person name="Prasanna A.N."/>
            <person name="Walter M.C."/>
            <person name="O'Connor E."/>
            <person name="Balint B."/>
            <person name="Krizsan K."/>
            <person name="Kiss B."/>
            <person name="Hess J."/>
            <person name="Varga T."/>
            <person name="Slot J."/>
            <person name="Riley R."/>
            <person name="Boka B."/>
            <person name="Rigling D."/>
            <person name="Barry K."/>
            <person name="Lee J."/>
            <person name="Mihaltcheva S."/>
            <person name="LaButti K."/>
            <person name="Lipzen A."/>
            <person name="Waldron R."/>
            <person name="Moloney N.M."/>
            <person name="Sperisen C."/>
            <person name="Kredics L."/>
            <person name="Vagvoelgyi C."/>
            <person name="Patrignani A."/>
            <person name="Fitzpatrick D."/>
            <person name="Nagy I."/>
            <person name="Doyle S."/>
            <person name="Anderson J.B."/>
            <person name="Grigoriev I.V."/>
            <person name="Gueldener U."/>
            <person name="Muensterkoetter M."/>
            <person name="Nagy L.G."/>
        </authorList>
    </citation>
    <scope>NUCLEOTIDE SEQUENCE [LARGE SCALE GENOMIC DNA]</scope>
    <source>
        <strain evidence="2">Ar21-2</strain>
    </source>
</reference>
<organism evidence="1 2">
    <name type="scientific">Armillaria gallica</name>
    <name type="common">Bulbous honey fungus</name>
    <name type="synonym">Armillaria bulbosa</name>
    <dbReference type="NCBI Taxonomy" id="47427"/>
    <lineage>
        <taxon>Eukaryota</taxon>
        <taxon>Fungi</taxon>
        <taxon>Dikarya</taxon>
        <taxon>Basidiomycota</taxon>
        <taxon>Agaricomycotina</taxon>
        <taxon>Agaricomycetes</taxon>
        <taxon>Agaricomycetidae</taxon>
        <taxon>Agaricales</taxon>
        <taxon>Marasmiineae</taxon>
        <taxon>Physalacriaceae</taxon>
        <taxon>Armillaria</taxon>
    </lineage>
</organism>